<evidence type="ECO:0000259" key="17">
    <source>
        <dbReference type="Pfam" id="PF00912"/>
    </source>
</evidence>
<keyword evidence="10" id="KW-0511">Multifunctional enzyme</keyword>
<name>A0A1G9EMC0_9LACT</name>
<feature type="compositionally biased region" description="Polar residues" evidence="14">
    <location>
        <begin position="772"/>
        <end position="784"/>
    </location>
</feature>
<evidence type="ECO:0000256" key="2">
    <source>
        <dbReference type="ARBA" id="ARBA00007739"/>
    </source>
</evidence>
<comment type="similarity">
    <text evidence="1">In the C-terminal section; belongs to the transpeptidase family.</text>
</comment>
<comment type="similarity">
    <text evidence="2">In the N-terminal section; belongs to the glycosyltransferase 51 family.</text>
</comment>
<gene>
    <name evidence="18" type="ORF">SAMN04488098_106310</name>
</gene>
<feature type="domain" description="Glycosyl transferase family 51" evidence="17">
    <location>
        <begin position="79"/>
        <end position="258"/>
    </location>
</feature>
<keyword evidence="15" id="KW-0812">Transmembrane</keyword>
<evidence type="ECO:0000256" key="4">
    <source>
        <dbReference type="ARBA" id="ARBA00022670"/>
    </source>
</evidence>
<dbReference type="GO" id="GO:0009002">
    <property type="term" value="F:serine-type D-Ala-D-Ala carboxypeptidase activity"/>
    <property type="evidence" value="ECO:0007669"/>
    <property type="project" value="UniProtKB-EC"/>
</dbReference>
<evidence type="ECO:0000256" key="1">
    <source>
        <dbReference type="ARBA" id="ARBA00007090"/>
    </source>
</evidence>
<dbReference type="GO" id="GO:0008955">
    <property type="term" value="F:peptidoglycan glycosyltransferase activity"/>
    <property type="evidence" value="ECO:0007669"/>
    <property type="project" value="UniProtKB-EC"/>
</dbReference>
<dbReference type="InterPro" id="IPR001460">
    <property type="entry name" value="PCN-bd_Tpept"/>
</dbReference>
<comment type="catalytic activity">
    <reaction evidence="12">
        <text>Preferential cleavage: (Ac)2-L-Lys-D-Ala-|-D-Ala. Also transpeptidation of peptidyl-alanyl moieties that are N-acyl substituents of D-alanine.</text>
        <dbReference type="EC" id="3.4.16.4"/>
    </reaction>
</comment>
<keyword evidence="8" id="KW-0133">Cell shape</keyword>
<dbReference type="EMBL" id="FNFK01000063">
    <property type="protein sequence ID" value="SDK77337.1"/>
    <property type="molecule type" value="Genomic_DNA"/>
</dbReference>
<keyword evidence="5" id="KW-0328">Glycosyltransferase</keyword>
<proteinExistence type="inferred from homology"/>
<dbReference type="OrthoDB" id="9766909at2"/>
<dbReference type="AlphaFoldDB" id="A0A1G9EMC0"/>
<evidence type="ECO:0000256" key="10">
    <source>
        <dbReference type="ARBA" id="ARBA00023268"/>
    </source>
</evidence>
<evidence type="ECO:0000256" key="3">
    <source>
        <dbReference type="ARBA" id="ARBA00022645"/>
    </source>
</evidence>
<keyword evidence="4" id="KW-0645">Protease</keyword>
<evidence type="ECO:0000313" key="18">
    <source>
        <dbReference type="EMBL" id="SDK77337.1"/>
    </source>
</evidence>
<dbReference type="PANTHER" id="PTHR32282:SF29">
    <property type="entry name" value="PENICILLIN-BINDING PROTEIN 1A"/>
    <property type="match status" value="1"/>
</dbReference>
<dbReference type="InterPro" id="IPR036950">
    <property type="entry name" value="PBP_transglycosylase"/>
</dbReference>
<dbReference type="Proteomes" id="UP000199433">
    <property type="component" value="Unassembled WGS sequence"/>
</dbReference>
<dbReference type="GO" id="GO:0071555">
    <property type="term" value="P:cell wall organization"/>
    <property type="evidence" value="ECO:0007669"/>
    <property type="project" value="UniProtKB-KW"/>
</dbReference>
<evidence type="ECO:0000256" key="11">
    <source>
        <dbReference type="ARBA" id="ARBA00023316"/>
    </source>
</evidence>
<dbReference type="PANTHER" id="PTHR32282">
    <property type="entry name" value="BINDING PROTEIN TRANSPEPTIDASE, PUTATIVE-RELATED"/>
    <property type="match status" value="1"/>
</dbReference>
<keyword evidence="3" id="KW-0121">Carboxypeptidase</keyword>
<dbReference type="InterPro" id="IPR050396">
    <property type="entry name" value="Glycosyltr_51/Transpeptidase"/>
</dbReference>
<evidence type="ECO:0000313" key="19">
    <source>
        <dbReference type="Proteomes" id="UP000199433"/>
    </source>
</evidence>
<evidence type="ECO:0000256" key="6">
    <source>
        <dbReference type="ARBA" id="ARBA00022679"/>
    </source>
</evidence>
<dbReference type="InterPro" id="IPR012338">
    <property type="entry name" value="Beta-lactam/transpept-like"/>
</dbReference>
<keyword evidence="6" id="KW-0808">Transferase</keyword>
<feature type="compositionally biased region" description="Acidic residues" evidence="14">
    <location>
        <begin position="819"/>
        <end position="866"/>
    </location>
</feature>
<dbReference type="GO" id="GO:0008658">
    <property type="term" value="F:penicillin binding"/>
    <property type="evidence" value="ECO:0007669"/>
    <property type="project" value="InterPro"/>
</dbReference>
<keyword evidence="15" id="KW-0472">Membrane</keyword>
<dbReference type="GO" id="GO:0030288">
    <property type="term" value="C:outer membrane-bounded periplasmic space"/>
    <property type="evidence" value="ECO:0007669"/>
    <property type="project" value="TreeGrafter"/>
</dbReference>
<evidence type="ECO:0000256" key="12">
    <source>
        <dbReference type="ARBA" id="ARBA00034000"/>
    </source>
</evidence>
<evidence type="ECO:0000256" key="8">
    <source>
        <dbReference type="ARBA" id="ARBA00022960"/>
    </source>
</evidence>
<keyword evidence="9" id="KW-0573">Peptidoglycan synthesis</keyword>
<dbReference type="GO" id="GO:0008360">
    <property type="term" value="P:regulation of cell shape"/>
    <property type="evidence" value="ECO:0007669"/>
    <property type="project" value="UniProtKB-KW"/>
</dbReference>
<dbReference type="FunFam" id="1.10.3810.10:FF:000001">
    <property type="entry name" value="Penicillin-binding protein 1A"/>
    <property type="match status" value="1"/>
</dbReference>
<dbReference type="SUPFAM" id="SSF53955">
    <property type="entry name" value="Lysozyme-like"/>
    <property type="match status" value="1"/>
</dbReference>
<keyword evidence="7" id="KW-0378">Hydrolase</keyword>
<dbReference type="SUPFAM" id="SSF56601">
    <property type="entry name" value="beta-lactamase/transpeptidase-like"/>
    <property type="match status" value="1"/>
</dbReference>
<dbReference type="Pfam" id="PF00905">
    <property type="entry name" value="Transpeptidase"/>
    <property type="match status" value="1"/>
</dbReference>
<dbReference type="RefSeq" id="WP_091268589.1">
    <property type="nucleotide sequence ID" value="NZ_FNFK01000063.1"/>
</dbReference>
<accession>A0A1G9EMC0</accession>
<comment type="catalytic activity">
    <reaction evidence="13">
        <text>[GlcNAc-(1-&gt;4)-Mur2Ac(oyl-L-Ala-gamma-D-Glu-L-Lys-D-Ala-D-Ala)](n)-di-trans,octa-cis-undecaprenyl diphosphate + beta-D-GlcNAc-(1-&gt;4)-Mur2Ac(oyl-L-Ala-gamma-D-Glu-L-Lys-D-Ala-D-Ala)-di-trans,octa-cis-undecaprenyl diphosphate = [GlcNAc-(1-&gt;4)-Mur2Ac(oyl-L-Ala-gamma-D-Glu-L-Lys-D-Ala-D-Ala)](n+1)-di-trans,octa-cis-undecaprenyl diphosphate + di-trans,octa-cis-undecaprenyl diphosphate + H(+)</text>
        <dbReference type="Rhea" id="RHEA:23708"/>
        <dbReference type="Rhea" id="RHEA-COMP:9602"/>
        <dbReference type="Rhea" id="RHEA-COMP:9603"/>
        <dbReference type="ChEBI" id="CHEBI:15378"/>
        <dbReference type="ChEBI" id="CHEBI:58405"/>
        <dbReference type="ChEBI" id="CHEBI:60033"/>
        <dbReference type="ChEBI" id="CHEBI:78435"/>
        <dbReference type="EC" id="2.4.99.28"/>
    </reaction>
</comment>
<feature type="domain" description="Penicillin-binding protein transpeptidase" evidence="16">
    <location>
        <begin position="352"/>
        <end position="602"/>
    </location>
</feature>
<dbReference type="Gene3D" id="1.10.3810.10">
    <property type="entry name" value="Biosynthetic peptidoglycan transglycosylase-like"/>
    <property type="match status" value="1"/>
</dbReference>
<evidence type="ECO:0000256" key="9">
    <source>
        <dbReference type="ARBA" id="ARBA00022984"/>
    </source>
</evidence>
<protein>
    <submittedName>
        <fullName evidence="18">Penicillin-binding protein 1A</fullName>
    </submittedName>
</protein>
<dbReference type="GO" id="GO:0009252">
    <property type="term" value="P:peptidoglycan biosynthetic process"/>
    <property type="evidence" value="ECO:0007669"/>
    <property type="project" value="UniProtKB-KW"/>
</dbReference>
<evidence type="ECO:0000256" key="5">
    <source>
        <dbReference type="ARBA" id="ARBA00022676"/>
    </source>
</evidence>
<sequence length="866" mass="95684">MSEKEQVSRQHYRKNKKQSRQSGGFKHWFKRIIQALFLLVTLAVIAGGSLFVYYVSSAPDLTEEDLVGAFSSDLLDKNGEVFYTIGAETRNFAAPEEIPDIMVDAVIAIEDQRFKSHFGIDPIGIGRAAVGFVTNRGQIVGGGSTVTQQLVKLSVFSTAPEDQTLERKAQEAWLAVQLERQLSKEQIMTMYLNRINLGGNIYGVAAASEHYFGKPASDLEIHEAALFAGMAQAPNRFNPRINPDLAERRRNIVIRAMQSEGMITEEEADQAINTPVTEGLVELSVVEQNDLVVDSFVTQVRHEIREKTGLDISTAGLTIETNLDMEAQQRVFDVLNSDEYVDFVKDNVQSAVSLVEVETGKIRALGGARNPGGLRETNHAMEKQTTGSTIKPLTTYGPAIEFLQYSTYHQIVDEEYTVPGTDWTPRNFDRQFRGQMSLRDALVESRNIPAAKIMNEDLETSQIDEFLGNLGIDSDELNDSPGIFPQNAINGEMTPLQLAGAYAAFSNGGNFTQPHAVTRVTTRDGQEINLVPETNRAMSDYTAYMITDILRGVPSNLSSTVGIPNLPQAGKTGTTNFAPEDYERFNHPSHGVPDSWYVGYTSNYSLSVWTGFDRNAEGNYLSLEDGSRLIPRHIYREVMSYVSQGLNNTEWTRPSSVTEVAVEDGSDPAQLPGPNTPDSHIVNELFVTGTEPTEVSTSFGEELSAPTGLSADYDEESDELTITWDEYTLDNEDESVTYNLSVDGQSTTLSDTEAVITEPPSGSLTITLSVSAYGNTGPESSVSITIPERIDEEEEEEEEEENVQTPPVTEQPAAPQPEPEPEEEPEEEETEEEPPGTEPDPSEEEPEEEKPEEEPEEDETEEDSEE</sequence>
<dbReference type="GO" id="GO:0006508">
    <property type="term" value="P:proteolysis"/>
    <property type="evidence" value="ECO:0007669"/>
    <property type="project" value="UniProtKB-KW"/>
</dbReference>
<dbReference type="InterPro" id="IPR001264">
    <property type="entry name" value="Glyco_trans_51"/>
</dbReference>
<evidence type="ECO:0000256" key="14">
    <source>
        <dbReference type="SAM" id="MobiDB-lite"/>
    </source>
</evidence>
<feature type="transmembrane region" description="Helical" evidence="15">
    <location>
        <begin position="35"/>
        <end position="55"/>
    </location>
</feature>
<evidence type="ECO:0000256" key="15">
    <source>
        <dbReference type="SAM" id="Phobius"/>
    </source>
</evidence>
<keyword evidence="19" id="KW-1185">Reference proteome</keyword>
<dbReference type="InterPro" id="IPR023346">
    <property type="entry name" value="Lysozyme-like_dom_sf"/>
</dbReference>
<reference evidence="19" key="1">
    <citation type="submission" date="2016-10" db="EMBL/GenBank/DDBJ databases">
        <authorList>
            <person name="Varghese N."/>
            <person name="Submissions S."/>
        </authorList>
    </citation>
    <scope>NUCLEOTIDE SEQUENCE [LARGE SCALE GENOMIC DNA]</scope>
    <source>
        <strain evidence="19">DSM 19181</strain>
    </source>
</reference>
<evidence type="ECO:0000256" key="13">
    <source>
        <dbReference type="ARBA" id="ARBA00049902"/>
    </source>
</evidence>
<feature type="region of interest" description="Disordered" evidence="14">
    <location>
        <begin position="772"/>
        <end position="866"/>
    </location>
</feature>
<dbReference type="Gene3D" id="3.40.710.10">
    <property type="entry name" value="DD-peptidase/beta-lactamase superfamily"/>
    <property type="match status" value="1"/>
</dbReference>
<dbReference type="Pfam" id="PF00912">
    <property type="entry name" value="Transgly"/>
    <property type="match status" value="1"/>
</dbReference>
<evidence type="ECO:0000256" key="7">
    <source>
        <dbReference type="ARBA" id="ARBA00022801"/>
    </source>
</evidence>
<organism evidence="18 19">
    <name type="scientific">Alkalibacterium thalassium</name>
    <dbReference type="NCBI Taxonomy" id="426701"/>
    <lineage>
        <taxon>Bacteria</taxon>
        <taxon>Bacillati</taxon>
        <taxon>Bacillota</taxon>
        <taxon>Bacilli</taxon>
        <taxon>Lactobacillales</taxon>
        <taxon>Carnobacteriaceae</taxon>
        <taxon>Alkalibacterium</taxon>
    </lineage>
</organism>
<evidence type="ECO:0000259" key="16">
    <source>
        <dbReference type="Pfam" id="PF00905"/>
    </source>
</evidence>
<keyword evidence="15" id="KW-1133">Transmembrane helix</keyword>
<feature type="compositionally biased region" description="Acidic residues" evidence="14">
    <location>
        <begin position="790"/>
        <end position="802"/>
    </location>
</feature>
<dbReference type="STRING" id="426701.SAMN04488098_106310"/>
<keyword evidence="11" id="KW-0961">Cell wall biogenesis/degradation</keyword>